<feature type="signal peptide" evidence="20">
    <location>
        <begin position="1"/>
        <end position="18"/>
    </location>
</feature>
<evidence type="ECO:0000256" key="12">
    <source>
        <dbReference type="ARBA" id="ARBA00023257"/>
    </source>
</evidence>
<keyword evidence="24" id="KW-1185">Reference proteome</keyword>
<evidence type="ECO:0000256" key="4">
    <source>
        <dbReference type="ARBA" id="ARBA00022729"/>
    </source>
</evidence>
<evidence type="ECO:0000313" key="23">
    <source>
        <dbReference type="EMBL" id="DBA17023.1"/>
    </source>
</evidence>
<evidence type="ECO:0000256" key="5">
    <source>
        <dbReference type="ARBA" id="ARBA00022989"/>
    </source>
</evidence>
<keyword evidence="13" id="KW-1071">Ligand-gated ion channel</keyword>
<comment type="similarity">
    <text evidence="20">Belongs to the ligand-gated ion channel (TC 1.A.9) family.</text>
</comment>
<dbReference type="SUPFAM" id="SSF90112">
    <property type="entry name" value="Neurotransmitter-gated ion-channel transmembrane pore"/>
    <property type="match status" value="1"/>
</dbReference>
<dbReference type="FunFam" id="2.70.170.10:FF:000017">
    <property type="entry name" value="5-hydroxytryptamine receptor 3A"/>
    <property type="match status" value="1"/>
</dbReference>
<dbReference type="Pfam" id="PF02931">
    <property type="entry name" value="Neur_chan_LBD"/>
    <property type="match status" value="1"/>
</dbReference>
<dbReference type="Pfam" id="PF02932">
    <property type="entry name" value="Neur_chan_memb"/>
    <property type="match status" value="1"/>
</dbReference>
<evidence type="ECO:0000256" key="6">
    <source>
        <dbReference type="ARBA" id="ARBA00023018"/>
    </source>
</evidence>
<keyword evidence="5 20" id="KW-1133">Transmembrane helix</keyword>
<feature type="transmembrane region" description="Helical" evidence="20">
    <location>
        <begin position="235"/>
        <end position="258"/>
    </location>
</feature>
<organism evidence="23 24">
    <name type="scientific">Pyxicephalus adspersus</name>
    <name type="common">African bullfrog</name>
    <dbReference type="NCBI Taxonomy" id="30357"/>
    <lineage>
        <taxon>Eukaryota</taxon>
        <taxon>Metazoa</taxon>
        <taxon>Chordata</taxon>
        <taxon>Craniata</taxon>
        <taxon>Vertebrata</taxon>
        <taxon>Euteleostomi</taxon>
        <taxon>Amphibia</taxon>
        <taxon>Batrachia</taxon>
        <taxon>Anura</taxon>
        <taxon>Neobatrachia</taxon>
        <taxon>Ranoidea</taxon>
        <taxon>Pyxicephalidae</taxon>
        <taxon>Pyxicephalinae</taxon>
        <taxon>Pyxicephalus</taxon>
    </lineage>
</organism>
<comment type="function">
    <text evidence="19">Forms serotonin (5-hydroxytryptamine/5-HT3)-activated cation-selective channel complexes, which when activated cause fast, depolarizing responses in neurons.</text>
</comment>
<dbReference type="InterPro" id="IPR018000">
    <property type="entry name" value="Neurotransmitter_ion_chnl_CS"/>
</dbReference>
<dbReference type="AlphaFoldDB" id="A0AAV2ZSA4"/>
<evidence type="ECO:0000256" key="17">
    <source>
        <dbReference type="ARBA" id="ARBA00036239"/>
    </source>
</evidence>
<dbReference type="EMBL" id="DYDO01000010">
    <property type="protein sequence ID" value="DBA17023.1"/>
    <property type="molecule type" value="Genomic_DNA"/>
</dbReference>
<comment type="subcellular location">
    <subcellularLocation>
        <location evidence="15">Postsynaptic cell membrane</location>
        <topology evidence="15">Multi-pass membrane protein</topology>
    </subcellularLocation>
</comment>
<sequence length="450" mass="52120">MSLFTILFAVILLGNINCETDCSFNNLEKSLNLSSLPLDERPVSNWKNVCTVYLDFILYTIVELDMNQQAITTYIWFYMNWRNELVSWDSNKFCGITKVFLPSSYFWKPDLYVYEMTESDSKAPLILYYSLETDGTIANSMPFRIVSTCNLDLYRFPFDIQTCSMTFRSYLYTVKELVMLAMADSSKVLKNSREVFVSKGDWDLLDITVRNDTYGFLDDAYSVVVYEITIKRAPVIYIINLIVPAVFLVILDICSMFIQAYEERLVFKINVVLGFSVLLLILNNMLPTSDSLPMLGIFCCVCMAMMILSIIGTIFSDYILDQSANPEHVSPWLKILVLKYMARVLCFRRTLYSEEITKNGTMDKEPKTKATGEVQMRKDVQEKDSLEVKLLKRLLLEILKIHERLTLSRSEENAKAEWFMVAKVIDRLILILYLLTVITVFIILIYAWAK</sequence>
<keyword evidence="4 20" id="KW-0732">Signal</keyword>
<evidence type="ECO:0000256" key="9">
    <source>
        <dbReference type="ARBA" id="ARBA00023157"/>
    </source>
</evidence>
<keyword evidence="14 20" id="KW-0407">Ion channel</keyword>
<keyword evidence="2" id="KW-1003">Cell membrane</keyword>
<dbReference type="GO" id="GO:0005230">
    <property type="term" value="F:extracellular ligand-gated monoatomic ion channel activity"/>
    <property type="evidence" value="ECO:0007669"/>
    <property type="project" value="InterPro"/>
</dbReference>
<dbReference type="Proteomes" id="UP001181693">
    <property type="component" value="Unassembled WGS sequence"/>
</dbReference>
<feature type="transmembrane region" description="Helical" evidence="20">
    <location>
        <begin position="292"/>
        <end position="315"/>
    </location>
</feature>
<dbReference type="PANTHER" id="PTHR18945">
    <property type="entry name" value="NEUROTRANSMITTER GATED ION CHANNEL"/>
    <property type="match status" value="1"/>
</dbReference>
<evidence type="ECO:0000256" key="1">
    <source>
        <dbReference type="ARBA" id="ARBA00022448"/>
    </source>
</evidence>
<evidence type="ECO:0000256" key="3">
    <source>
        <dbReference type="ARBA" id="ARBA00022692"/>
    </source>
</evidence>
<evidence type="ECO:0000256" key="7">
    <source>
        <dbReference type="ARBA" id="ARBA00023065"/>
    </source>
</evidence>
<evidence type="ECO:0000256" key="19">
    <source>
        <dbReference type="ARBA" id="ARBA00037540"/>
    </source>
</evidence>
<feature type="transmembrane region" description="Helical" evidence="20">
    <location>
        <begin position="265"/>
        <end position="286"/>
    </location>
</feature>
<dbReference type="PROSITE" id="PS00236">
    <property type="entry name" value="NEUROTR_ION_CHANNEL"/>
    <property type="match status" value="1"/>
</dbReference>
<evidence type="ECO:0008006" key="25">
    <source>
        <dbReference type="Google" id="ProtNLM"/>
    </source>
</evidence>
<comment type="caution">
    <text evidence="23">The sequence shown here is derived from an EMBL/GenBank/DDBJ whole genome shotgun (WGS) entry which is preliminary data.</text>
</comment>
<feature type="chain" id="PRO_5043093580" description="5-hydroxytryptamine receptor 3A-like" evidence="20">
    <location>
        <begin position="19"/>
        <end position="450"/>
    </location>
</feature>
<reference evidence="23" key="1">
    <citation type="thesis" date="2020" institute="ProQuest LLC" country="789 East Eisenhower Parkway, Ann Arbor, MI, USA">
        <title>Comparative Genomics and Chromosome Evolution.</title>
        <authorList>
            <person name="Mudd A.B."/>
        </authorList>
    </citation>
    <scope>NUCLEOTIDE SEQUENCE</scope>
    <source>
        <strain evidence="23">1538</strain>
        <tissue evidence="23">Blood</tissue>
    </source>
</reference>
<keyword evidence="8 20" id="KW-0472">Membrane</keyword>
<dbReference type="InterPro" id="IPR006201">
    <property type="entry name" value="Neur_channel"/>
</dbReference>
<evidence type="ECO:0000256" key="18">
    <source>
        <dbReference type="ARBA" id="ARBA00036634"/>
    </source>
</evidence>
<keyword evidence="7 20" id="KW-0406">Ion transport</keyword>
<evidence type="ECO:0000256" key="13">
    <source>
        <dbReference type="ARBA" id="ARBA00023286"/>
    </source>
</evidence>
<dbReference type="GO" id="GO:0045211">
    <property type="term" value="C:postsynaptic membrane"/>
    <property type="evidence" value="ECO:0007669"/>
    <property type="project" value="UniProtKB-SubCell"/>
</dbReference>
<evidence type="ECO:0000256" key="15">
    <source>
        <dbReference type="ARBA" id="ARBA00034104"/>
    </source>
</evidence>
<dbReference type="GO" id="GO:0004888">
    <property type="term" value="F:transmembrane signaling receptor activity"/>
    <property type="evidence" value="ECO:0007669"/>
    <property type="project" value="InterPro"/>
</dbReference>
<evidence type="ECO:0000256" key="8">
    <source>
        <dbReference type="ARBA" id="ARBA00023136"/>
    </source>
</evidence>
<evidence type="ECO:0000256" key="2">
    <source>
        <dbReference type="ARBA" id="ARBA00022475"/>
    </source>
</evidence>
<evidence type="ECO:0000259" key="22">
    <source>
        <dbReference type="Pfam" id="PF02932"/>
    </source>
</evidence>
<comment type="catalytic activity">
    <reaction evidence="17">
        <text>Na(+)(in) = Na(+)(out)</text>
        <dbReference type="Rhea" id="RHEA:34963"/>
        <dbReference type="ChEBI" id="CHEBI:29101"/>
    </reaction>
</comment>
<evidence type="ECO:0000259" key="21">
    <source>
        <dbReference type="Pfam" id="PF02931"/>
    </source>
</evidence>
<evidence type="ECO:0000256" key="20">
    <source>
        <dbReference type="RuleBase" id="RU000687"/>
    </source>
</evidence>
<dbReference type="InterPro" id="IPR036734">
    <property type="entry name" value="Neur_chan_lig-bd_sf"/>
</dbReference>
<feature type="transmembrane region" description="Helical" evidence="20">
    <location>
        <begin position="428"/>
        <end position="449"/>
    </location>
</feature>
<dbReference type="InterPro" id="IPR036719">
    <property type="entry name" value="Neuro-gated_channel_TM_sf"/>
</dbReference>
<keyword evidence="9" id="KW-1015">Disulfide bond</keyword>
<name>A0AAV2ZSA4_PYXAD</name>
<keyword evidence="11" id="KW-0325">Glycoprotein</keyword>
<dbReference type="InterPro" id="IPR038050">
    <property type="entry name" value="Neuro_actylchol_rec"/>
</dbReference>
<evidence type="ECO:0000313" key="24">
    <source>
        <dbReference type="Proteomes" id="UP001181693"/>
    </source>
</evidence>
<protein>
    <recommendedName>
        <fullName evidence="25">5-hydroxytryptamine receptor 3A-like</fullName>
    </recommendedName>
</protein>
<dbReference type="Gene3D" id="1.20.58.390">
    <property type="entry name" value="Neurotransmitter-gated ion-channel transmembrane domain"/>
    <property type="match status" value="1"/>
</dbReference>
<keyword evidence="12" id="KW-0628">Postsynaptic cell membrane</keyword>
<accession>A0AAV2ZSA4</accession>
<evidence type="ECO:0000256" key="16">
    <source>
        <dbReference type="ARBA" id="ARBA00034430"/>
    </source>
</evidence>
<keyword evidence="10" id="KW-0675">Receptor</keyword>
<dbReference type="Gene3D" id="2.70.170.10">
    <property type="entry name" value="Neurotransmitter-gated ion-channel ligand-binding domain"/>
    <property type="match status" value="1"/>
</dbReference>
<feature type="domain" description="Neurotransmitter-gated ion-channel ligand-binding" evidence="21">
    <location>
        <begin position="40"/>
        <end position="234"/>
    </location>
</feature>
<comment type="catalytic activity">
    <reaction evidence="16">
        <text>K(+)(in) = K(+)(out)</text>
        <dbReference type="Rhea" id="RHEA:29463"/>
        <dbReference type="ChEBI" id="CHEBI:29103"/>
    </reaction>
</comment>
<evidence type="ECO:0000256" key="10">
    <source>
        <dbReference type="ARBA" id="ARBA00023170"/>
    </source>
</evidence>
<comment type="catalytic activity">
    <reaction evidence="18">
        <text>Ca(2+)(in) = Ca(2+)(out)</text>
        <dbReference type="Rhea" id="RHEA:29671"/>
        <dbReference type="ChEBI" id="CHEBI:29108"/>
    </reaction>
</comment>
<evidence type="ECO:0000256" key="14">
    <source>
        <dbReference type="ARBA" id="ARBA00023303"/>
    </source>
</evidence>
<feature type="domain" description="Neurotransmitter-gated ion-channel transmembrane" evidence="22">
    <location>
        <begin position="241"/>
        <end position="441"/>
    </location>
</feature>
<dbReference type="PRINTS" id="PR00252">
    <property type="entry name" value="NRIONCHANNEL"/>
</dbReference>
<keyword evidence="3 20" id="KW-0812">Transmembrane</keyword>
<dbReference type="InterPro" id="IPR006029">
    <property type="entry name" value="Neurotrans-gated_channel_TM"/>
</dbReference>
<dbReference type="InterPro" id="IPR006202">
    <property type="entry name" value="Neur_chan_lig-bd"/>
</dbReference>
<keyword evidence="6" id="KW-0770">Synapse</keyword>
<keyword evidence="1 20" id="KW-0813">Transport</keyword>
<evidence type="ECO:0000256" key="11">
    <source>
        <dbReference type="ARBA" id="ARBA00023180"/>
    </source>
</evidence>
<proteinExistence type="inferred from homology"/>
<dbReference type="SUPFAM" id="SSF63712">
    <property type="entry name" value="Nicotinic receptor ligand binding domain-like"/>
    <property type="match status" value="1"/>
</dbReference>
<gene>
    <name evidence="23" type="ORF">GDO54_002539</name>
</gene>